<dbReference type="InterPro" id="IPR021388">
    <property type="entry name" value="DUF3024"/>
</dbReference>
<keyword evidence="2" id="KW-1185">Reference proteome</keyword>
<dbReference type="OrthoDB" id="5566889at2"/>
<organism evidence="1 2">
    <name type="scientific">Candidatus Macondimonas diazotrophica</name>
    <dbReference type="NCBI Taxonomy" id="2305248"/>
    <lineage>
        <taxon>Bacteria</taxon>
        <taxon>Pseudomonadati</taxon>
        <taxon>Pseudomonadota</taxon>
        <taxon>Gammaproteobacteria</taxon>
        <taxon>Chromatiales</taxon>
        <taxon>Ectothiorhodospiraceae</taxon>
        <taxon>Candidatus Macondimonas</taxon>
    </lineage>
</organism>
<protein>
    <recommendedName>
        <fullName evidence="3">DUF3024 domain-containing protein</fullName>
    </recommendedName>
</protein>
<gene>
    <name evidence="1" type="ORF">E4680_10545</name>
</gene>
<evidence type="ECO:0000313" key="1">
    <source>
        <dbReference type="EMBL" id="TFZ81931.1"/>
    </source>
</evidence>
<sequence>MSSTIVPPSPAQPVSAHPNELDVRRIRRTLENRRRYRYVEPQVIGIAGGYRIESPCCSRNIDPAGGLIDIARLLQAPHNGQWLLQYRDHAQQCWVTHGFFPSLGAALAVLGEDPDRLFWP</sequence>
<dbReference type="Pfam" id="PF11225">
    <property type="entry name" value="DUF3024"/>
    <property type="match status" value="1"/>
</dbReference>
<evidence type="ECO:0008006" key="3">
    <source>
        <dbReference type="Google" id="ProtNLM"/>
    </source>
</evidence>
<accession>A0A4Z0F9B3</accession>
<dbReference type="Proteomes" id="UP000297890">
    <property type="component" value="Unassembled WGS sequence"/>
</dbReference>
<proteinExistence type="predicted"/>
<dbReference type="EMBL" id="SRIO01000014">
    <property type="protein sequence ID" value="TFZ81931.1"/>
    <property type="molecule type" value="Genomic_DNA"/>
</dbReference>
<evidence type="ECO:0000313" key="2">
    <source>
        <dbReference type="Proteomes" id="UP000297890"/>
    </source>
</evidence>
<name>A0A4Z0F9B3_9GAMM</name>
<comment type="caution">
    <text evidence="1">The sequence shown here is derived from an EMBL/GenBank/DDBJ whole genome shotgun (WGS) entry which is preliminary data.</text>
</comment>
<reference evidence="1 2" key="1">
    <citation type="journal article" date="2019" name="ISME J.">
        <title>Candidatus Macondimonas diazotrophica, a novel gammaproteobacterial genus dominating crude-oil-contaminated coastal sediments.</title>
        <authorList>
            <person name="Karthikeyan S."/>
            <person name="Konstantinidis K."/>
        </authorList>
    </citation>
    <scope>NUCLEOTIDE SEQUENCE [LARGE SCALE GENOMIC DNA]</scope>
    <source>
        <strain evidence="1 2">KTK01</strain>
    </source>
</reference>
<dbReference type="AlphaFoldDB" id="A0A4Z0F9B3"/>